<feature type="transmembrane region" description="Helical" evidence="5">
    <location>
        <begin position="154"/>
        <end position="173"/>
    </location>
</feature>
<accession>A0A1H1WD24</accession>
<dbReference type="SUPFAM" id="SSF103473">
    <property type="entry name" value="MFS general substrate transporter"/>
    <property type="match status" value="1"/>
</dbReference>
<dbReference type="PROSITE" id="PS50850">
    <property type="entry name" value="MFS"/>
    <property type="match status" value="1"/>
</dbReference>
<feature type="transmembrane region" description="Helical" evidence="5">
    <location>
        <begin position="179"/>
        <end position="197"/>
    </location>
</feature>
<feature type="transmembrane region" description="Helical" evidence="5">
    <location>
        <begin position="87"/>
        <end position="110"/>
    </location>
</feature>
<dbReference type="Proteomes" id="UP000199679">
    <property type="component" value="Chromosome I"/>
</dbReference>
<name>A0A1H1WD24_MUCMA</name>
<feature type="transmembrane region" description="Helical" evidence="5">
    <location>
        <begin position="231"/>
        <end position="250"/>
    </location>
</feature>
<dbReference type="AlphaFoldDB" id="A0A1H1WD24"/>
<evidence type="ECO:0000313" key="7">
    <source>
        <dbReference type="EMBL" id="SDS95278.1"/>
    </source>
</evidence>
<dbReference type="Pfam" id="PF07690">
    <property type="entry name" value="MFS_1"/>
    <property type="match status" value="1"/>
</dbReference>
<keyword evidence="2 5" id="KW-0812">Transmembrane</keyword>
<evidence type="ECO:0000256" key="5">
    <source>
        <dbReference type="SAM" id="Phobius"/>
    </source>
</evidence>
<organism evidence="7 8">
    <name type="scientific">Mucilaginibacter mallensis</name>
    <dbReference type="NCBI Taxonomy" id="652787"/>
    <lineage>
        <taxon>Bacteria</taxon>
        <taxon>Pseudomonadati</taxon>
        <taxon>Bacteroidota</taxon>
        <taxon>Sphingobacteriia</taxon>
        <taxon>Sphingobacteriales</taxon>
        <taxon>Sphingobacteriaceae</taxon>
        <taxon>Mucilaginibacter</taxon>
    </lineage>
</organism>
<sequence length="421" mass="45888">MTTATNAKTSRNIIFLVIVAALGYFVDIYDLLVFAIVRIPSLKALGITDKDAITNDGHFIMNMQMFGLLLGGILWGVMGDKIGRIKVLFGSILLYSIANFANGFIGSINLSFLNIDIVHTYGIIRFIAGIGLAGELGAGITLVTETLSKEKRGYGTMIVAFIGLFGAAAAYFVSQYGWQKAYIIGGILGVLLLLLRLGTFESGMYKNVEKTNVSKGNFFMLFTDFGRFKKYLYCILIGAPLWYVVGILVTNSPEFGVALGSKTTLSAGEGIYYTYLGIAIGDIFAGVLSQVIKSRKITMVIFLLLSLISVACYLNAKGLDSKQFIWLCFFMGCSVGYWATFVTIAAEQFGTNIRATVATTAPNFVRGSLIPITFAFDAFKAHYGMINSGYIMMAILTVIALFSLSQLKETFGKDLDYLEIS</sequence>
<dbReference type="GO" id="GO:0046943">
    <property type="term" value="F:carboxylic acid transmembrane transporter activity"/>
    <property type="evidence" value="ECO:0007669"/>
    <property type="project" value="TreeGrafter"/>
</dbReference>
<feature type="transmembrane region" description="Helical" evidence="5">
    <location>
        <begin position="12"/>
        <end position="37"/>
    </location>
</feature>
<keyword evidence="4 5" id="KW-0472">Membrane</keyword>
<dbReference type="InterPro" id="IPR011701">
    <property type="entry name" value="MFS"/>
</dbReference>
<comment type="subcellular location">
    <subcellularLocation>
        <location evidence="1">Membrane</location>
        <topology evidence="1">Multi-pass membrane protein</topology>
    </subcellularLocation>
</comment>
<gene>
    <name evidence="7" type="ORF">SAMN05216490_2164</name>
</gene>
<feature type="domain" description="Major facilitator superfamily (MFS) profile" evidence="6">
    <location>
        <begin position="16"/>
        <end position="411"/>
    </location>
</feature>
<feature type="transmembrane region" description="Helical" evidence="5">
    <location>
        <begin position="389"/>
        <end position="407"/>
    </location>
</feature>
<feature type="transmembrane region" description="Helical" evidence="5">
    <location>
        <begin position="300"/>
        <end position="318"/>
    </location>
</feature>
<proteinExistence type="predicted"/>
<feature type="transmembrane region" description="Helical" evidence="5">
    <location>
        <begin position="122"/>
        <end position="142"/>
    </location>
</feature>
<evidence type="ECO:0000256" key="3">
    <source>
        <dbReference type="ARBA" id="ARBA00022989"/>
    </source>
</evidence>
<protein>
    <submittedName>
        <fullName evidence="7">Sugar phosphate permease</fullName>
    </submittedName>
</protein>
<feature type="transmembrane region" description="Helical" evidence="5">
    <location>
        <begin position="270"/>
        <end position="288"/>
    </location>
</feature>
<dbReference type="InterPro" id="IPR020846">
    <property type="entry name" value="MFS_dom"/>
</dbReference>
<dbReference type="Gene3D" id="1.20.1250.20">
    <property type="entry name" value="MFS general substrate transporter like domains"/>
    <property type="match status" value="2"/>
</dbReference>
<dbReference type="InterPro" id="IPR036259">
    <property type="entry name" value="MFS_trans_sf"/>
</dbReference>
<dbReference type="OrthoDB" id="9774156at2"/>
<keyword evidence="8" id="KW-1185">Reference proteome</keyword>
<feature type="transmembrane region" description="Helical" evidence="5">
    <location>
        <begin position="57"/>
        <end position="75"/>
    </location>
</feature>
<evidence type="ECO:0000259" key="6">
    <source>
        <dbReference type="PROSITE" id="PS50850"/>
    </source>
</evidence>
<dbReference type="STRING" id="652787.SAMN05216490_2164"/>
<dbReference type="PANTHER" id="PTHR23508:SF10">
    <property type="entry name" value="CARBOXYLIC ACID TRANSPORTER PROTEIN HOMOLOG"/>
    <property type="match status" value="1"/>
</dbReference>
<keyword evidence="3 5" id="KW-1133">Transmembrane helix</keyword>
<evidence type="ECO:0000256" key="4">
    <source>
        <dbReference type="ARBA" id="ARBA00023136"/>
    </source>
</evidence>
<evidence type="ECO:0000256" key="1">
    <source>
        <dbReference type="ARBA" id="ARBA00004141"/>
    </source>
</evidence>
<evidence type="ECO:0000313" key="8">
    <source>
        <dbReference type="Proteomes" id="UP000199679"/>
    </source>
</evidence>
<dbReference type="GO" id="GO:0005886">
    <property type="term" value="C:plasma membrane"/>
    <property type="evidence" value="ECO:0007669"/>
    <property type="project" value="TreeGrafter"/>
</dbReference>
<dbReference type="RefSeq" id="WP_091372217.1">
    <property type="nucleotide sequence ID" value="NZ_LT629740.1"/>
</dbReference>
<feature type="transmembrane region" description="Helical" evidence="5">
    <location>
        <begin position="324"/>
        <end position="346"/>
    </location>
</feature>
<evidence type="ECO:0000256" key="2">
    <source>
        <dbReference type="ARBA" id="ARBA00022692"/>
    </source>
</evidence>
<reference evidence="7 8" key="1">
    <citation type="submission" date="2016-10" db="EMBL/GenBank/DDBJ databases">
        <authorList>
            <person name="de Groot N.N."/>
        </authorList>
    </citation>
    <scope>NUCLEOTIDE SEQUENCE [LARGE SCALE GENOMIC DNA]</scope>
    <source>
        <strain evidence="7 8">MP1X4</strain>
    </source>
</reference>
<dbReference type="PANTHER" id="PTHR23508">
    <property type="entry name" value="CARBOXYLIC ACID TRANSPORTER PROTEIN HOMOLOG"/>
    <property type="match status" value="1"/>
</dbReference>
<dbReference type="EMBL" id="LT629740">
    <property type="protein sequence ID" value="SDS95278.1"/>
    <property type="molecule type" value="Genomic_DNA"/>
</dbReference>